<evidence type="ECO:0000256" key="1">
    <source>
        <dbReference type="SAM" id="MobiDB-lite"/>
    </source>
</evidence>
<feature type="region of interest" description="Disordered" evidence="1">
    <location>
        <begin position="1"/>
        <end position="46"/>
    </location>
</feature>
<dbReference type="Proteomes" id="UP001345827">
    <property type="component" value="Unassembled WGS sequence"/>
</dbReference>
<dbReference type="GO" id="GO:0008270">
    <property type="term" value="F:zinc ion binding"/>
    <property type="evidence" value="ECO:0007669"/>
    <property type="project" value="InterPro"/>
</dbReference>
<evidence type="ECO:0000313" key="3">
    <source>
        <dbReference type="Proteomes" id="UP001345827"/>
    </source>
</evidence>
<protein>
    <recommendedName>
        <fullName evidence="4">Zn(2)-C6 fungal-type domain-containing protein</fullName>
    </recommendedName>
</protein>
<evidence type="ECO:0000313" key="2">
    <source>
        <dbReference type="EMBL" id="KAK5529812.1"/>
    </source>
</evidence>
<dbReference type="EMBL" id="JAXLQG010000021">
    <property type="protein sequence ID" value="KAK5529812.1"/>
    <property type="molecule type" value="Genomic_DNA"/>
</dbReference>
<dbReference type="InterPro" id="IPR036864">
    <property type="entry name" value="Zn2-C6_fun-type_DNA-bd_sf"/>
</dbReference>
<accession>A0AAV9PZ51</accession>
<dbReference type="AlphaFoldDB" id="A0AAV9PZ51"/>
<dbReference type="GO" id="GO:0000981">
    <property type="term" value="F:DNA-binding transcription factor activity, RNA polymerase II-specific"/>
    <property type="evidence" value="ECO:0007669"/>
    <property type="project" value="InterPro"/>
</dbReference>
<keyword evidence="3" id="KW-1185">Reference proteome</keyword>
<comment type="caution">
    <text evidence="2">The sequence shown here is derived from an EMBL/GenBank/DDBJ whole genome shotgun (WGS) entry which is preliminary data.</text>
</comment>
<dbReference type="SUPFAM" id="SSF57701">
    <property type="entry name" value="Zn2/Cys6 DNA-binding domain"/>
    <property type="match status" value="1"/>
</dbReference>
<evidence type="ECO:0008006" key="4">
    <source>
        <dbReference type="Google" id="ProtNLM"/>
    </source>
</evidence>
<name>A0AAV9PZ51_9PEZI</name>
<gene>
    <name evidence="2" type="ORF">LTR25_009592</name>
</gene>
<organism evidence="2 3">
    <name type="scientific">Vermiconidia calcicola</name>
    <dbReference type="NCBI Taxonomy" id="1690605"/>
    <lineage>
        <taxon>Eukaryota</taxon>
        <taxon>Fungi</taxon>
        <taxon>Dikarya</taxon>
        <taxon>Ascomycota</taxon>
        <taxon>Pezizomycotina</taxon>
        <taxon>Dothideomycetes</taxon>
        <taxon>Dothideomycetidae</taxon>
        <taxon>Mycosphaerellales</taxon>
        <taxon>Extremaceae</taxon>
        <taxon>Vermiconidia</taxon>
    </lineage>
</organism>
<reference evidence="2 3" key="1">
    <citation type="submission" date="2023-06" db="EMBL/GenBank/DDBJ databases">
        <title>Black Yeasts Isolated from many extreme environments.</title>
        <authorList>
            <person name="Coleine C."/>
            <person name="Stajich J.E."/>
            <person name="Selbmann L."/>
        </authorList>
    </citation>
    <scope>NUCLEOTIDE SEQUENCE [LARGE SCALE GENOMIC DNA]</scope>
    <source>
        <strain evidence="2 3">CCFEE 5887</strain>
    </source>
</reference>
<sequence length="250" mass="28111">MASEIESPPSLLPREPGITGSLFKNDPFKKGTYTVPPLRKPQDRRSPCTACGRRKDWCDRAKPVCYLCAVEGRSYDYPLHSREANGRLERMHKAKAKASEAKELAWTRTCARWAEARCKVASSKAFCEELHSLLTLSQGYEIKPPTPYVSSVLRTLTSVLQVLDHVQGPADFETNHARIFKAQQIVSDTRLTTEGLAAEGSDYAYRTIAALLGEAETALQDIWTEWIILQEPDKLGRSGRSRRSSTKRKR</sequence>
<proteinExistence type="predicted"/>